<accession>A0A6J5LFR2</accession>
<protein>
    <submittedName>
        <fullName evidence="1">Uncharacterized protein</fullName>
    </submittedName>
</protein>
<reference evidence="1" key="1">
    <citation type="submission" date="2020-04" db="EMBL/GenBank/DDBJ databases">
        <authorList>
            <person name="Chiriac C."/>
            <person name="Salcher M."/>
            <person name="Ghai R."/>
            <person name="Kavagutti S V."/>
        </authorList>
    </citation>
    <scope>NUCLEOTIDE SEQUENCE</scope>
</reference>
<name>A0A6J5LFR2_9CAUD</name>
<sequence>MNTKILKQARCLWNVDSVSRETNRANQRKWVRSLRMLGDKWLLAKPMERKHV</sequence>
<proteinExistence type="predicted"/>
<dbReference type="EMBL" id="LR796273">
    <property type="protein sequence ID" value="CAB4133031.1"/>
    <property type="molecule type" value="Genomic_DNA"/>
</dbReference>
<evidence type="ECO:0000313" key="1">
    <source>
        <dbReference type="EMBL" id="CAB4133031.1"/>
    </source>
</evidence>
<organism evidence="1">
    <name type="scientific">uncultured Caudovirales phage</name>
    <dbReference type="NCBI Taxonomy" id="2100421"/>
    <lineage>
        <taxon>Viruses</taxon>
        <taxon>Duplodnaviria</taxon>
        <taxon>Heunggongvirae</taxon>
        <taxon>Uroviricota</taxon>
        <taxon>Caudoviricetes</taxon>
        <taxon>Peduoviridae</taxon>
        <taxon>Maltschvirus</taxon>
        <taxon>Maltschvirus maltsch</taxon>
    </lineage>
</organism>
<gene>
    <name evidence="1" type="ORF">UFOVP252_39</name>
</gene>